<gene>
    <name evidence="3" type="ORF">GH723_12605</name>
</gene>
<dbReference type="InterPro" id="IPR000994">
    <property type="entry name" value="Pept_M24"/>
</dbReference>
<dbReference type="RefSeq" id="WP_153759977.1">
    <property type="nucleotide sequence ID" value="NZ_CP045851.1"/>
</dbReference>
<keyword evidence="4" id="KW-1185">Reference proteome</keyword>
<dbReference type="KEGG" id="atq:GH723_12605"/>
<evidence type="ECO:0000313" key="3">
    <source>
        <dbReference type="EMBL" id="QGG95871.1"/>
    </source>
</evidence>
<proteinExistence type="predicted"/>
<dbReference type="InterPro" id="IPR050659">
    <property type="entry name" value="Peptidase_M24B"/>
</dbReference>
<dbReference type="Pfam" id="PF01321">
    <property type="entry name" value="Creatinase_N"/>
    <property type="match status" value="1"/>
</dbReference>
<evidence type="ECO:0000313" key="4">
    <source>
        <dbReference type="Proteomes" id="UP000334019"/>
    </source>
</evidence>
<name>A0A5Q2RMS0_9ACTN</name>
<feature type="domain" description="Creatinase N-terminal" evidence="2">
    <location>
        <begin position="12"/>
        <end position="141"/>
    </location>
</feature>
<dbReference type="EMBL" id="CP045851">
    <property type="protein sequence ID" value="QGG95871.1"/>
    <property type="molecule type" value="Genomic_DNA"/>
</dbReference>
<dbReference type="Gene3D" id="3.90.230.10">
    <property type="entry name" value="Creatinase/methionine aminopeptidase superfamily"/>
    <property type="match status" value="1"/>
</dbReference>
<protein>
    <submittedName>
        <fullName evidence="3">M24 family metallopeptidase</fullName>
    </submittedName>
</protein>
<feature type="domain" description="Peptidase M24" evidence="1">
    <location>
        <begin position="150"/>
        <end position="357"/>
    </location>
</feature>
<evidence type="ECO:0000259" key="2">
    <source>
        <dbReference type="Pfam" id="PF01321"/>
    </source>
</evidence>
<sequence length="376" mass="40288">MADDHDRTFAARLDRVRASMRDRGIDVTLLSVGADLPWLTGYRAMPLERLTMLVVPVDADATMFVPRLEVPRVVERPDVFTVVGWDETTDPVRLVAEAVGAAREVAIGDQTWARFLVDLLAVLPGVRWRRANDVVGPLRAVKDAAEVASLREAAAAVDRIAAELQSGGIPLIGRTEADVSAELSRRIVAEGHERTNFAIVAAGEHAASPHHHPGDRVIQPGEVVLCDFGGTFPLAGSGVGYCSDITRCVYTGEPPAEFAELYGVLQDAQQRAVVAATVGRPAEEVDAVARERIAEGGFDGLFIHRLGHGIGTEEHEEPYLVEGNREPLVAGNAFSIEPGIYVAGRWGARIEDIVVATTEGPLALNEADHGLAVVDA</sequence>
<organism evidence="3 4">
    <name type="scientific">Actinomarinicola tropica</name>
    <dbReference type="NCBI Taxonomy" id="2789776"/>
    <lineage>
        <taxon>Bacteria</taxon>
        <taxon>Bacillati</taxon>
        <taxon>Actinomycetota</taxon>
        <taxon>Acidimicrobiia</taxon>
        <taxon>Acidimicrobiales</taxon>
        <taxon>Iamiaceae</taxon>
        <taxon>Actinomarinicola</taxon>
    </lineage>
</organism>
<dbReference type="PANTHER" id="PTHR46112">
    <property type="entry name" value="AMINOPEPTIDASE"/>
    <property type="match status" value="1"/>
</dbReference>
<dbReference type="SUPFAM" id="SSF53092">
    <property type="entry name" value="Creatinase/prolidase N-terminal domain"/>
    <property type="match status" value="1"/>
</dbReference>
<accession>A0A5Q2RMS0</accession>
<dbReference type="SUPFAM" id="SSF55920">
    <property type="entry name" value="Creatinase/aminopeptidase"/>
    <property type="match status" value="1"/>
</dbReference>
<dbReference type="InterPro" id="IPR036005">
    <property type="entry name" value="Creatinase/aminopeptidase-like"/>
</dbReference>
<dbReference type="PANTHER" id="PTHR46112:SF3">
    <property type="entry name" value="AMINOPEPTIDASE YPDF"/>
    <property type="match status" value="1"/>
</dbReference>
<dbReference type="InterPro" id="IPR000587">
    <property type="entry name" value="Creatinase_N"/>
</dbReference>
<dbReference type="InterPro" id="IPR029149">
    <property type="entry name" value="Creatin/AminoP/Spt16_N"/>
</dbReference>
<dbReference type="Proteomes" id="UP000334019">
    <property type="component" value="Chromosome"/>
</dbReference>
<dbReference type="Gene3D" id="3.40.350.10">
    <property type="entry name" value="Creatinase/prolidase N-terminal domain"/>
    <property type="match status" value="1"/>
</dbReference>
<dbReference type="Pfam" id="PF00557">
    <property type="entry name" value="Peptidase_M24"/>
    <property type="match status" value="1"/>
</dbReference>
<reference evidence="3 4" key="1">
    <citation type="submission" date="2019-11" db="EMBL/GenBank/DDBJ databases">
        <authorList>
            <person name="He Y."/>
        </authorList>
    </citation>
    <scope>NUCLEOTIDE SEQUENCE [LARGE SCALE GENOMIC DNA]</scope>
    <source>
        <strain evidence="3 4">SCSIO 58843</strain>
    </source>
</reference>
<evidence type="ECO:0000259" key="1">
    <source>
        <dbReference type="Pfam" id="PF00557"/>
    </source>
</evidence>
<dbReference type="AlphaFoldDB" id="A0A5Q2RMS0"/>